<dbReference type="GO" id="GO:0008080">
    <property type="term" value="F:N-acetyltransferase activity"/>
    <property type="evidence" value="ECO:0007669"/>
    <property type="project" value="InterPro"/>
</dbReference>
<dbReference type="InterPro" id="IPR016181">
    <property type="entry name" value="Acyl_CoA_acyltransferase"/>
</dbReference>
<dbReference type="Gene3D" id="3.40.630.30">
    <property type="match status" value="1"/>
</dbReference>
<dbReference type="EMBL" id="RCVM01000004">
    <property type="protein sequence ID" value="RLY04216.1"/>
    <property type="molecule type" value="Genomic_DNA"/>
</dbReference>
<sequence>MVLRAIEVQDNPAVAQLIRTSLEEFGLDKPGTAYCDPQLDNLSAYYAHLDRAAYFVIEESGEIVGSGGFAPISRDIAELQKLYVASNQRGKGISSRILKKIFAEAKKEGYQKLYLETANELSAAVAVYEHFGFKRLEKPLPNEAGHTAMDIWMLKSL</sequence>
<dbReference type="InterPro" id="IPR050769">
    <property type="entry name" value="NAT_camello-type"/>
</dbReference>
<dbReference type="CDD" id="cd04301">
    <property type="entry name" value="NAT_SF"/>
    <property type="match status" value="1"/>
</dbReference>
<dbReference type="Proteomes" id="UP000279194">
    <property type="component" value="Unassembled WGS sequence"/>
</dbReference>
<proteinExistence type="predicted"/>
<feature type="domain" description="N-acetyltransferase" evidence="2">
    <location>
        <begin position="1"/>
        <end position="157"/>
    </location>
</feature>
<dbReference type="RefSeq" id="WP_121834973.1">
    <property type="nucleotide sequence ID" value="NZ_CP163513.1"/>
</dbReference>
<accession>A0A3L9DRY9</accession>
<name>A0A3L9DRY9_9STRE</name>
<evidence type="ECO:0000256" key="1">
    <source>
        <dbReference type="ARBA" id="ARBA00022679"/>
    </source>
</evidence>
<dbReference type="Pfam" id="PF00583">
    <property type="entry name" value="Acetyltransf_1"/>
    <property type="match status" value="1"/>
</dbReference>
<dbReference type="OrthoDB" id="5419426at2"/>
<evidence type="ECO:0000259" key="2">
    <source>
        <dbReference type="PROSITE" id="PS51186"/>
    </source>
</evidence>
<evidence type="ECO:0000313" key="3">
    <source>
        <dbReference type="EMBL" id="RLY04216.1"/>
    </source>
</evidence>
<keyword evidence="1 3" id="KW-0808">Transferase</keyword>
<dbReference type="InterPro" id="IPR000182">
    <property type="entry name" value="GNAT_dom"/>
</dbReference>
<organism evidence="3 4">
    <name type="scientific">Streptococcus hillyeri</name>
    <dbReference type="NCBI Taxonomy" id="2282420"/>
    <lineage>
        <taxon>Bacteria</taxon>
        <taxon>Bacillati</taxon>
        <taxon>Bacillota</taxon>
        <taxon>Bacilli</taxon>
        <taxon>Lactobacillales</taxon>
        <taxon>Streptococcaceae</taxon>
        <taxon>Streptococcus</taxon>
    </lineage>
</organism>
<dbReference type="PROSITE" id="PS51186">
    <property type="entry name" value="GNAT"/>
    <property type="match status" value="1"/>
</dbReference>
<gene>
    <name evidence="3" type="ORF">EAF07_03510</name>
</gene>
<protein>
    <submittedName>
        <fullName evidence="3">GNAT family N-acetyltransferase</fullName>
    </submittedName>
</protein>
<dbReference type="PANTHER" id="PTHR13947">
    <property type="entry name" value="GNAT FAMILY N-ACETYLTRANSFERASE"/>
    <property type="match status" value="1"/>
</dbReference>
<comment type="caution">
    <text evidence="3">The sequence shown here is derived from an EMBL/GenBank/DDBJ whole genome shotgun (WGS) entry which is preliminary data.</text>
</comment>
<reference evidence="3 4" key="1">
    <citation type="submission" date="2018-10" db="EMBL/GenBank/DDBJ databases">
        <title>Streptococcus hillyeri sp. nov., isolated from equine tracheal sample.</title>
        <authorList>
            <person name="Macfadyen A.C."/>
            <person name="Waller A."/>
            <person name="Paterson G.K."/>
        </authorList>
    </citation>
    <scope>NUCLEOTIDE SEQUENCE [LARGE SCALE GENOMIC DNA]</scope>
    <source>
        <strain evidence="3 4">28462</strain>
    </source>
</reference>
<dbReference type="SUPFAM" id="SSF55729">
    <property type="entry name" value="Acyl-CoA N-acyltransferases (Nat)"/>
    <property type="match status" value="1"/>
</dbReference>
<dbReference type="PANTHER" id="PTHR13947:SF37">
    <property type="entry name" value="LD18367P"/>
    <property type="match status" value="1"/>
</dbReference>
<keyword evidence="4" id="KW-1185">Reference proteome</keyword>
<evidence type="ECO:0000313" key="4">
    <source>
        <dbReference type="Proteomes" id="UP000279194"/>
    </source>
</evidence>
<dbReference type="AlphaFoldDB" id="A0A3L9DRY9"/>